<evidence type="ECO:0000256" key="2">
    <source>
        <dbReference type="SAM" id="MobiDB-lite"/>
    </source>
</evidence>
<feature type="compositionally biased region" description="Low complexity" evidence="2">
    <location>
        <begin position="402"/>
        <end position="434"/>
    </location>
</feature>
<feature type="region of interest" description="Disordered" evidence="2">
    <location>
        <begin position="396"/>
        <end position="521"/>
    </location>
</feature>
<protein>
    <submittedName>
        <fullName evidence="3">Similar to phospholpid scramblase</fullName>
    </submittedName>
</protein>
<evidence type="ECO:0000313" key="3">
    <source>
        <dbReference type="EMBL" id="BAM81342.1"/>
    </source>
</evidence>
<dbReference type="InterPro" id="IPR005552">
    <property type="entry name" value="Scramblase"/>
</dbReference>
<keyword evidence="4" id="KW-1185">Reference proteome</keyword>
<dbReference type="OrthoDB" id="191150at2759"/>
<organism evidence="3 4">
    <name type="scientific">Cyanidioschyzon merolae (strain NIES-3377 / 10D)</name>
    <name type="common">Unicellular red alga</name>
    <dbReference type="NCBI Taxonomy" id="280699"/>
    <lineage>
        <taxon>Eukaryota</taxon>
        <taxon>Rhodophyta</taxon>
        <taxon>Bangiophyceae</taxon>
        <taxon>Cyanidiales</taxon>
        <taxon>Cyanidiaceae</taxon>
        <taxon>Cyanidioschyzon</taxon>
    </lineage>
</organism>
<feature type="region of interest" description="Disordered" evidence="2">
    <location>
        <begin position="42"/>
        <end position="72"/>
    </location>
</feature>
<dbReference type="EMBL" id="AP006496">
    <property type="protein sequence ID" value="BAM81342.1"/>
    <property type="molecule type" value="Genomic_DNA"/>
</dbReference>
<dbReference type="KEGG" id="cme:CYME_CMN259C"/>
<evidence type="ECO:0000256" key="1">
    <source>
        <dbReference type="ARBA" id="ARBA00005350"/>
    </source>
</evidence>
<sequence>MRSLSSASWLLSNAKTFTPPAASVWGAALWNLVVQRRKSSLEPARTPSVPAENGAQPHAAAEADKAADSVTPETQADISQLASVLDHPLLVVTREIEWGNLLIGFEQANKYAIRLADGRIVGFIAEESSLGRAILRQALRTHRAFQATVMDAMGTPVLRVHRPAYLISSSISVYRLFGDTVGPLLGEVHMNWHLWRRRYDLFDAQGRQFGEIDAPLLSVQFPIRGEGAGSTEGPGVLASIDKDWTGLGRELFTDARQYVIRMDPAVTPQGVIADAQRKLGLPEGAPLASASGPVEPAQAAVPSRLETPAEALQRERERHRQSLEHDGHAGRLYAPYASTSTASDCSLSELDMAKRAVILAAAISIDFDYFSLHSGSPGMFHMPFFFPIPIPGFGGAAKAENDAPPADTSSSSATSTGTSGAEAAAASGSTETPPWMQRGAQDGSGGGAASTGPNPDKAADPWATFEPGVEDPSQGNSFDTDIDAGYDEGAWDTSPDADTSGGFIESLWGALSGDDDDDDED</sequence>
<accession>M1VEL9</accession>
<dbReference type="PANTHER" id="PTHR23248:SF9">
    <property type="entry name" value="PHOSPHOLIPID SCRAMBLASE"/>
    <property type="match status" value="1"/>
</dbReference>
<name>M1VEL9_CYAM1</name>
<reference evidence="3 4" key="2">
    <citation type="journal article" date="2007" name="BMC Biol.">
        <title>A 100%-complete sequence reveals unusually simple genomic features in the hot-spring red alga Cyanidioschyzon merolae.</title>
        <authorList>
            <person name="Nozaki H."/>
            <person name="Takano H."/>
            <person name="Misumi O."/>
            <person name="Terasawa K."/>
            <person name="Matsuzaki M."/>
            <person name="Maruyama S."/>
            <person name="Nishida K."/>
            <person name="Yagisawa F."/>
            <person name="Yoshida Y."/>
            <person name="Fujiwara T."/>
            <person name="Takio S."/>
            <person name="Tamura K."/>
            <person name="Chung S.J."/>
            <person name="Nakamura S."/>
            <person name="Kuroiwa H."/>
            <person name="Tanaka K."/>
            <person name="Sato N."/>
            <person name="Kuroiwa T."/>
        </authorList>
    </citation>
    <scope>NUCLEOTIDE SEQUENCE [LARGE SCALE GENOMIC DNA]</scope>
    <source>
        <strain evidence="3 4">10D</strain>
    </source>
</reference>
<dbReference type="GO" id="GO:0005886">
    <property type="term" value="C:plasma membrane"/>
    <property type="evidence" value="ECO:0007669"/>
    <property type="project" value="TreeGrafter"/>
</dbReference>
<feature type="region of interest" description="Disordered" evidence="2">
    <location>
        <begin position="283"/>
        <end position="331"/>
    </location>
</feature>
<gene>
    <name evidence="3" type="ORF">CYME_CMN259C</name>
</gene>
<evidence type="ECO:0000313" key="4">
    <source>
        <dbReference type="Proteomes" id="UP000007014"/>
    </source>
</evidence>
<comment type="similarity">
    <text evidence="1">Belongs to the phospholipid scramblase family.</text>
</comment>
<dbReference type="GeneID" id="16995469"/>
<dbReference type="AlphaFoldDB" id="M1VEL9"/>
<dbReference type="Proteomes" id="UP000007014">
    <property type="component" value="Chromosome 14"/>
</dbReference>
<feature type="compositionally biased region" description="Basic and acidic residues" evidence="2">
    <location>
        <begin position="312"/>
        <end position="329"/>
    </location>
</feature>
<dbReference type="RefSeq" id="XP_005537378.1">
    <property type="nucleotide sequence ID" value="XM_005537321.1"/>
</dbReference>
<dbReference type="GO" id="GO:0017128">
    <property type="term" value="F:phospholipid scramblase activity"/>
    <property type="evidence" value="ECO:0007669"/>
    <property type="project" value="InterPro"/>
</dbReference>
<dbReference type="Pfam" id="PF03803">
    <property type="entry name" value="Scramblase"/>
    <property type="match status" value="1"/>
</dbReference>
<reference evidence="3 4" key="1">
    <citation type="journal article" date="2004" name="Nature">
        <title>Genome sequence of the ultrasmall unicellular red alga Cyanidioschyzon merolae 10D.</title>
        <authorList>
            <person name="Matsuzaki M."/>
            <person name="Misumi O."/>
            <person name="Shin-i T."/>
            <person name="Maruyama S."/>
            <person name="Takahara M."/>
            <person name="Miyagishima S."/>
            <person name="Mori T."/>
            <person name="Nishida K."/>
            <person name="Yagisawa F."/>
            <person name="Nishida K."/>
            <person name="Yoshida Y."/>
            <person name="Nishimura Y."/>
            <person name="Nakao S."/>
            <person name="Kobayashi T."/>
            <person name="Momoyama Y."/>
            <person name="Higashiyama T."/>
            <person name="Minoda A."/>
            <person name="Sano M."/>
            <person name="Nomoto H."/>
            <person name="Oishi K."/>
            <person name="Hayashi H."/>
            <person name="Ohta F."/>
            <person name="Nishizaka S."/>
            <person name="Haga S."/>
            <person name="Miura S."/>
            <person name="Morishita T."/>
            <person name="Kabeya Y."/>
            <person name="Terasawa K."/>
            <person name="Suzuki Y."/>
            <person name="Ishii Y."/>
            <person name="Asakawa S."/>
            <person name="Takano H."/>
            <person name="Ohta N."/>
            <person name="Kuroiwa H."/>
            <person name="Tanaka K."/>
            <person name="Shimizu N."/>
            <person name="Sugano S."/>
            <person name="Sato N."/>
            <person name="Nozaki H."/>
            <person name="Ogasawara N."/>
            <person name="Kohara Y."/>
            <person name="Kuroiwa T."/>
        </authorList>
    </citation>
    <scope>NUCLEOTIDE SEQUENCE [LARGE SCALE GENOMIC DNA]</scope>
    <source>
        <strain evidence="3 4">10D</strain>
    </source>
</reference>
<feature type="compositionally biased region" description="Acidic residues" evidence="2">
    <location>
        <begin position="480"/>
        <end position="490"/>
    </location>
</feature>
<proteinExistence type="inferred from homology"/>
<dbReference type="PANTHER" id="PTHR23248">
    <property type="entry name" value="PHOSPHOLIPID SCRAMBLASE-RELATED"/>
    <property type="match status" value="1"/>
</dbReference>